<dbReference type="PROSITE" id="PS00846">
    <property type="entry name" value="HTH_ARSR_1"/>
    <property type="match status" value="1"/>
</dbReference>
<dbReference type="EMBL" id="FNQR01000024">
    <property type="protein sequence ID" value="SEB18145.1"/>
    <property type="molecule type" value="Genomic_DNA"/>
</dbReference>
<dbReference type="Pfam" id="PF01022">
    <property type="entry name" value="HTH_5"/>
    <property type="match status" value="1"/>
</dbReference>
<dbReference type="GO" id="GO:0003700">
    <property type="term" value="F:DNA-binding transcription factor activity"/>
    <property type="evidence" value="ECO:0007669"/>
    <property type="project" value="InterPro"/>
</dbReference>
<accession>A0A1H4H8W7</accession>
<dbReference type="NCBIfam" id="NF033788">
    <property type="entry name" value="HTH_metalloreg"/>
    <property type="match status" value="1"/>
</dbReference>
<dbReference type="OrthoDB" id="9794330at2"/>
<dbReference type="InterPro" id="IPR018334">
    <property type="entry name" value="ArsR_HTH"/>
</dbReference>
<dbReference type="PROSITE" id="PS50987">
    <property type="entry name" value="HTH_ARSR_2"/>
    <property type="match status" value="1"/>
</dbReference>
<dbReference type="PRINTS" id="PR00778">
    <property type="entry name" value="HTHARSR"/>
</dbReference>
<dbReference type="Proteomes" id="UP000198584">
    <property type="component" value="Unassembled WGS sequence"/>
</dbReference>
<dbReference type="PANTHER" id="PTHR43132">
    <property type="entry name" value="ARSENICAL RESISTANCE OPERON REPRESSOR ARSR-RELATED"/>
    <property type="match status" value="1"/>
</dbReference>
<evidence type="ECO:0000313" key="7">
    <source>
        <dbReference type="Proteomes" id="UP000198584"/>
    </source>
</evidence>
<evidence type="ECO:0000256" key="2">
    <source>
        <dbReference type="ARBA" id="ARBA00023125"/>
    </source>
</evidence>
<dbReference type="STRING" id="571932.SAMN05421743_12429"/>
<name>A0A1H4H8W7_9BACI</name>
<dbReference type="RefSeq" id="WP_093046679.1">
    <property type="nucleotide sequence ID" value="NZ_FNQR01000024.1"/>
</dbReference>
<sequence length="121" mass="13751">MAKDTCDVTCIHRDKVDHVKNKIEDHSFPNVGQIFKALADEKRLKIAYALRIETELCVCDVANIIDSSNATASHHLRHLKNSGLAKYRKEGKLAYYSLNDDHVSHLIDMAFTHSKEVAHHE</sequence>
<keyword evidence="1" id="KW-0805">Transcription regulation</keyword>
<gene>
    <name evidence="6" type="ORF">SAMN05421743_12429</name>
</gene>
<proteinExistence type="predicted"/>
<dbReference type="GO" id="GO:0003677">
    <property type="term" value="F:DNA binding"/>
    <property type="evidence" value="ECO:0007669"/>
    <property type="project" value="UniProtKB-KW"/>
</dbReference>
<dbReference type="InterPro" id="IPR036390">
    <property type="entry name" value="WH_DNA-bd_sf"/>
</dbReference>
<protein>
    <submittedName>
        <fullName evidence="6">DNA-binding transcriptional regulator, ArsR family</fullName>
    </submittedName>
</protein>
<keyword evidence="7" id="KW-1185">Reference proteome</keyword>
<reference evidence="6 7" key="1">
    <citation type="submission" date="2016-10" db="EMBL/GenBank/DDBJ databases">
        <authorList>
            <person name="de Groot N.N."/>
        </authorList>
    </citation>
    <scope>NUCLEOTIDE SEQUENCE [LARGE SCALE GENOMIC DNA]</scope>
    <source>
        <strain evidence="6 7">CCM7597</strain>
    </source>
</reference>
<keyword evidence="4" id="KW-0105">Cadmium resistance</keyword>
<keyword evidence="2 6" id="KW-0238">DNA-binding</keyword>
<dbReference type="PANTHER" id="PTHR43132:SF6">
    <property type="entry name" value="HTH-TYPE TRANSCRIPTIONAL REPRESSOR CZRA"/>
    <property type="match status" value="1"/>
</dbReference>
<evidence type="ECO:0000256" key="3">
    <source>
        <dbReference type="ARBA" id="ARBA00023163"/>
    </source>
</evidence>
<dbReference type="GO" id="GO:0046686">
    <property type="term" value="P:response to cadmium ion"/>
    <property type="evidence" value="ECO:0007669"/>
    <property type="project" value="UniProtKB-KW"/>
</dbReference>
<evidence type="ECO:0000256" key="1">
    <source>
        <dbReference type="ARBA" id="ARBA00023015"/>
    </source>
</evidence>
<dbReference type="InterPro" id="IPR051011">
    <property type="entry name" value="Metal_resp_trans_reg"/>
</dbReference>
<dbReference type="Gene3D" id="1.10.10.10">
    <property type="entry name" value="Winged helix-like DNA-binding domain superfamily/Winged helix DNA-binding domain"/>
    <property type="match status" value="1"/>
</dbReference>
<dbReference type="SMART" id="SM00418">
    <property type="entry name" value="HTH_ARSR"/>
    <property type="match status" value="1"/>
</dbReference>
<evidence type="ECO:0000256" key="4">
    <source>
        <dbReference type="ARBA" id="ARBA00043263"/>
    </source>
</evidence>
<feature type="domain" description="HTH arsR-type" evidence="5">
    <location>
        <begin position="23"/>
        <end position="118"/>
    </location>
</feature>
<dbReference type="SUPFAM" id="SSF46785">
    <property type="entry name" value="Winged helix' DNA-binding domain"/>
    <property type="match status" value="1"/>
</dbReference>
<dbReference type="InterPro" id="IPR011991">
    <property type="entry name" value="ArsR-like_HTH"/>
</dbReference>
<dbReference type="CDD" id="cd00090">
    <property type="entry name" value="HTH_ARSR"/>
    <property type="match status" value="1"/>
</dbReference>
<keyword evidence="3" id="KW-0804">Transcription</keyword>
<evidence type="ECO:0000259" key="5">
    <source>
        <dbReference type="PROSITE" id="PS50987"/>
    </source>
</evidence>
<organism evidence="6 7">
    <name type="scientific">Thalassobacillus cyri</name>
    <dbReference type="NCBI Taxonomy" id="571932"/>
    <lineage>
        <taxon>Bacteria</taxon>
        <taxon>Bacillati</taxon>
        <taxon>Bacillota</taxon>
        <taxon>Bacilli</taxon>
        <taxon>Bacillales</taxon>
        <taxon>Bacillaceae</taxon>
        <taxon>Thalassobacillus</taxon>
    </lineage>
</organism>
<dbReference type="AlphaFoldDB" id="A0A1H4H8W7"/>
<dbReference type="InterPro" id="IPR036388">
    <property type="entry name" value="WH-like_DNA-bd_sf"/>
</dbReference>
<evidence type="ECO:0000313" key="6">
    <source>
        <dbReference type="EMBL" id="SEB18145.1"/>
    </source>
</evidence>
<dbReference type="InterPro" id="IPR001845">
    <property type="entry name" value="HTH_ArsR_DNA-bd_dom"/>
</dbReference>